<comment type="caution">
    <text evidence="1">The sequence shown here is derived from an EMBL/GenBank/DDBJ whole genome shotgun (WGS) entry which is preliminary data.</text>
</comment>
<accession>A0ABY6TN90</accession>
<proteinExistence type="predicted"/>
<protein>
    <recommendedName>
        <fullName evidence="3">ZZ-type domain-containing protein</fullName>
    </recommendedName>
</protein>
<dbReference type="Proteomes" id="UP000766486">
    <property type="component" value="Unassembled WGS sequence"/>
</dbReference>
<sequence length="932" mass="103697">RTCSNISIDDQDYIIMSSVKARFRSASALKNIFNKLPPHITDAPSIPRQKIGPASDHLFNQLLDLYWIAVERDLEHILRALRVWQQESYDALPEELDPLLHGFDSFLDQVSESRRQNAWLEQESSEPLYAAALKNRGYEVLADAQSAQRRQQVRELLGYPENQKQNLWRRRVRLLLQSAQWLDIDKVFEHREPLSDAPRLAPAQLKLGVVDRSGKMEAEAHAVRCAGCQAPIRGSMFVNTERADAAICERCYFRPESYGRPGYTKKLKSCCLDEGMTSEASHMLCDCIDQQKMKRDEKGVPRSLYPVVKFTHKKCSLGKLALCVAEAKFDTTRKKQDKNLSLADYATKMGDDTRAAASKGLTYKYLTSQDKSSQWTWFTPEFGSDVFHQAGGGTPGYLLPSSNAHPFGSMHMAVRIGPVVIENGVANTDGGVLITTRQPQHLLEADRFPVGAIEPSLFLAGRDERVVFSQNRPTTPKRYKLMMKQVVGGAFSGYLDASLEGSIVDVISKGAENSGDDALTIDLVLGKLRDLMGPKIESLFRGIVDRLVDTTFDIRWSLASNTCRDFCDKLLDQPQFRCLFPPTPDKGMVDYPLLMSFTCRPGPLVVENPWSKYESPNGFIEEYLLRIQNGRHEESDLIDSISEYWSDFAALKPLYPYQDLFPWDCTEAYGRYPTDCGNCNLAKHVWFSPFDSFSIISMHLARGSFLYPRDDDHPPAYSEKEQPRRSNPSWFRNRMRLFLAQDALMTVAKAMASSPAVLKATHWLTFQNPPAQERVKMGSAHRAQPFSHHYDKYVAQQFFSANWIAESYKERVARYKTLQSEKVKKREVGWEDTKLFAPYGSKSYFDERNNSATCPELWAKTPGDPWAGKKNKKKGKHEAACGAYPYTAGAGGGGNGGGDSGGGGCAGGGGGDGGGGDGGGGGGCGGGCGGGS</sequence>
<keyword evidence="2" id="KW-1185">Reference proteome</keyword>
<dbReference type="EMBL" id="CABFNS010000049">
    <property type="protein sequence ID" value="VUC20065.1"/>
    <property type="molecule type" value="Genomic_DNA"/>
</dbReference>
<evidence type="ECO:0000313" key="1">
    <source>
        <dbReference type="EMBL" id="VUC20065.1"/>
    </source>
</evidence>
<evidence type="ECO:0000313" key="2">
    <source>
        <dbReference type="Proteomes" id="UP000766486"/>
    </source>
</evidence>
<reference evidence="1 2" key="1">
    <citation type="submission" date="2019-06" db="EMBL/GenBank/DDBJ databases">
        <authorList>
            <person name="Broberg M."/>
        </authorList>
    </citation>
    <scope>NUCLEOTIDE SEQUENCE [LARGE SCALE GENOMIC DNA]</scope>
</reference>
<organism evidence="1 2">
    <name type="scientific">Bionectria ochroleuca</name>
    <name type="common">Gliocladium roseum</name>
    <dbReference type="NCBI Taxonomy" id="29856"/>
    <lineage>
        <taxon>Eukaryota</taxon>
        <taxon>Fungi</taxon>
        <taxon>Dikarya</taxon>
        <taxon>Ascomycota</taxon>
        <taxon>Pezizomycotina</taxon>
        <taxon>Sordariomycetes</taxon>
        <taxon>Hypocreomycetidae</taxon>
        <taxon>Hypocreales</taxon>
        <taxon>Bionectriaceae</taxon>
        <taxon>Clonostachys</taxon>
    </lineage>
</organism>
<evidence type="ECO:0008006" key="3">
    <source>
        <dbReference type="Google" id="ProtNLM"/>
    </source>
</evidence>
<gene>
    <name evidence="1" type="ORF">CLO192961_LOCUS11697</name>
</gene>
<name>A0ABY6TN90_BIOOC</name>
<feature type="non-terminal residue" evidence="1">
    <location>
        <position position="1"/>
    </location>
</feature>